<dbReference type="RefSeq" id="WP_309983559.1">
    <property type="nucleotide sequence ID" value="NZ_JAVDTI010000002.1"/>
</dbReference>
<dbReference type="InterPro" id="IPR039561">
    <property type="entry name" value="Peptidase_M15C"/>
</dbReference>
<evidence type="ECO:0000259" key="1">
    <source>
        <dbReference type="Pfam" id="PF13539"/>
    </source>
</evidence>
<reference evidence="2 3" key="1">
    <citation type="submission" date="2023-07" db="EMBL/GenBank/DDBJ databases">
        <title>Sorghum-associated microbial communities from plants grown in Nebraska, USA.</title>
        <authorList>
            <person name="Schachtman D."/>
        </authorList>
    </citation>
    <scope>NUCLEOTIDE SEQUENCE [LARGE SCALE GENOMIC DNA]</scope>
    <source>
        <strain evidence="2 3">BE57</strain>
    </source>
</reference>
<proteinExistence type="predicted"/>
<gene>
    <name evidence="2" type="ORF">J2W84_002629</name>
</gene>
<dbReference type="Proteomes" id="UP001264980">
    <property type="component" value="Unassembled WGS sequence"/>
</dbReference>
<dbReference type="SUPFAM" id="SSF55166">
    <property type="entry name" value="Hedgehog/DD-peptidase"/>
    <property type="match status" value="1"/>
</dbReference>
<keyword evidence="3" id="KW-1185">Reference proteome</keyword>
<evidence type="ECO:0000313" key="2">
    <source>
        <dbReference type="EMBL" id="MDR6805583.1"/>
    </source>
</evidence>
<dbReference type="Gene3D" id="3.30.1380.10">
    <property type="match status" value="1"/>
</dbReference>
<sequence length="148" mass="17008">MKTQAQLIAKFGNPEINRLPFENKWMKVWIVPADIRTEIPCMPAKIYLNRLILAPLEKALRKLIALGLHTEIKSWDGCFNIRPKRGSSGISTHAWGIAVDLNAKWNPFRGSVTWSKEFLQVWRDNGWICGADWSPASKDGMHFQWEGF</sequence>
<dbReference type="InterPro" id="IPR009045">
    <property type="entry name" value="Zn_M74/Hedgehog-like"/>
</dbReference>
<evidence type="ECO:0000313" key="3">
    <source>
        <dbReference type="Proteomes" id="UP001264980"/>
    </source>
</evidence>
<protein>
    <recommendedName>
        <fullName evidence="1">Peptidase M15C domain-containing protein</fullName>
    </recommendedName>
</protein>
<feature type="domain" description="Peptidase M15C" evidence="1">
    <location>
        <begin position="86"/>
        <end position="145"/>
    </location>
</feature>
<name>A0ABU1QWW2_9BACT</name>
<accession>A0ABU1QWW2</accession>
<organism evidence="2 3">
    <name type="scientific">Dyadobacter fermentans</name>
    <dbReference type="NCBI Taxonomy" id="94254"/>
    <lineage>
        <taxon>Bacteria</taxon>
        <taxon>Pseudomonadati</taxon>
        <taxon>Bacteroidota</taxon>
        <taxon>Cytophagia</taxon>
        <taxon>Cytophagales</taxon>
        <taxon>Spirosomataceae</taxon>
        <taxon>Dyadobacter</taxon>
    </lineage>
</organism>
<dbReference type="Pfam" id="PF13539">
    <property type="entry name" value="Peptidase_M15_4"/>
    <property type="match status" value="1"/>
</dbReference>
<comment type="caution">
    <text evidence="2">The sequence shown here is derived from an EMBL/GenBank/DDBJ whole genome shotgun (WGS) entry which is preliminary data.</text>
</comment>
<dbReference type="EMBL" id="JAVDTI010000002">
    <property type="protein sequence ID" value="MDR6805583.1"/>
    <property type="molecule type" value="Genomic_DNA"/>
</dbReference>